<dbReference type="AlphaFoldDB" id="A0A1I6NW70"/>
<dbReference type="EMBL" id="FOZV01000001">
    <property type="protein sequence ID" value="SFS32181.1"/>
    <property type="molecule type" value="Genomic_DNA"/>
</dbReference>
<feature type="compositionally biased region" description="Low complexity" evidence="1">
    <location>
        <begin position="19"/>
        <end position="29"/>
    </location>
</feature>
<dbReference type="Proteomes" id="UP000198788">
    <property type="component" value="Unassembled WGS sequence"/>
</dbReference>
<evidence type="ECO:0000256" key="1">
    <source>
        <dbReference type="SAM" id="MobiDB-lite"/>
    </source>
</evidence>
<evidence type="ECO:0000313" key="2">
    <source>
        <dbReference type="EMBL" id="SFS32181.1"/>
    </source>
</evidence>
<name>A0A1I6NW70_9CAUL</name>
<keyword evidence="3" id="KW-1185">Reference proteome</keyword>
<gene>
    <name evidence="2" type="ORF">SAMN05192570_0583</name>
</gene>
<sequence length="123" mass="12462">MRRPILVLLAAALVGGCQPPAEEPASAPAGVELPTPEMPLDAPPQEEVDPGPPTGASATATDGSCRSQVGEAAAARLVERCVMVSPATHPPCNVANPCALIQGEIDRACALFDPDDRPAECGA</sequence>
<dbReference type="RefSeq" id="WP_092306565.1">
    <property type="nucleotide sequence ID" value="NZ_FOZV01000001.1"/>
</dbReference>
<dbReference type="OrthoDB" id="7340239at2"/>
<protein>
    <submittedName>
        <fullName evidence="2">Uncharacterized protein</fullName>
    </submittedName>
</protein>
<feature type="compositionally biased region" description="Polar residues" evidence="1">
    <location>
        <begin position="56"/>
        <end position="66"/>
    </location>
</feature>
<reference evidence="3" key="1">
    <citation type="submission" date="2016-10" db="EMBL/GenBank/DDBJ databases">
        <authorList>
            <person name="Varghese N."/>
            <person name="Submissions S."/>
        </authorList>
    </citation>
    <scope>NUCLEOTIDE SEQUENCE [LARGE SCALE GENOMIC DNA]</scope>
    <source>
        <strain evidence="3">CGMCC 1.10683</strain>
    </source>
</reference>
<organism evidence="2 3">
    <name type="scientific">Brevundimonas viscosa</name>
    <dbReference type="NCBI Taxonomy" id="871741"/>
    <lineage>
        <taxon>Bacteria</taxon>
        <taxon>Pseudomonadati</taxon>
        <taxon>Pseudomonadota</taxon>
        <taxon>Alphaproteobacteria</taxon>
        <taxon>Caulobacterales</taxon>
        <taxon>Caulobacteraceae</taxon>
        <taxon>Brevundimonas</taxon>
    </lineage>
</organism>
<dbReference type="STRING" id="871741.SAMN05192570_0583"/>
<feature type="region of interest" description="Disordered" evidence="1">
    <location>
        <begin position="19"/>
        <end position="66"/>
    </location>
</feature>
<dbReference type="PROSITE" id="PS51257">
    <property type="entry name" value="PROKAR_LIPOPROTEIN"/>
    <property type="match status" value="1"/>
</dbReference>
<evidence type="ECO:0000313" key="3">
    <source>
        <dbReference type="Proteomes" id="UP000198788"/>
    </source>
</evidence>
<accession>A0A1I6NW70</accession>
<proteinExistence type="predicted"/>